<sequence length="166" mass="18971">MGLFYLDVDIDKENKIMRDHNPYDWVKCEVTLPKMQLVTESFSPAARGFATGAFGLMGLAITSGVNQHYEHVSFKSYFKIAEKGIVILQGCDDGSDLRIPWDYILGASYVRENNELLLKITLLKHQTIKLYFPFFWNGNNQIHYCRGIARLINEKACGVSPEDEGW</sequence>
<dbReference type="EMBL" id="SUTG01000001">
    <property type="protein sequence ID" value="MBE6511556.1"/>
    <property type="molecule type" value="Genomic_DNA"/>
</dbReference>
<proteinExistence type="predicted"/>
<name>A0A8T3VU34_METOL</name>
<dbReference type="AlphaFoldDB" id="A0A8T3VU34"/>
<accession>A0A8T3VU34</accession>
<comment type="caution">
    <text evidence="1">The sequence shown here is derived from an EMBL/GenBank/DDBJ whole genome shotgun (WGS) entry which is preliminary data.</text>
</comment>
<protein>
    <submittedName>
        <fullName evidence="1">Uncharacterized protein</fullName>
    </submittedName>
</protein>
<gene>
    <name evidence="1" type="ORF">E7Z75_00185</name>
</gene>
<dbReference type="Proteomes" id="UP000732619">
    <property type="component" value="Unassembled WGS sequence"/>
</dbReference>
<reference evidence="1" key="1">
    <citation type="submission" date="2019-04" db="EMBL/GenBank/DDBJ databases">
        <title>Evolution of Biomass-Degrading Anaerobic Consortia Revealed by Metagenomics.</title>
        <authorList>
            <person name="Peng X."/>
        </authorList>
    </citation>
    <scope>NUCLEOTIDE SEQUENCE</scope>
    <source>
        <strain evidence="1">SIG14</strain>
    </source>
</reference>
<evidence type="ECO:0000313" key="2">
    <source>
        <dbReference type="Proteomes" id="UP000732619"/>
    </source>
</evidence>
<evidence type="ECO:0000313" key="1">
    <source>
        <dbReference type="EMBL" id="MBE6511556.1"/>
    </source>
</evidence>
<organism evidence="1 2">
    <name type="scientific">Methanobrevibacter olleyae</name>
    <dbReference type="NCBI Taxonomy" id="294671"/>
    <lineage>
        <taxon>Archaea</taxon>
        <taxon>Methanobacteriati</taxon>
        <taxon>Methanobacteriota</taxon>
        <taxon>Methanomada group</taxon>
        <taxon>Methanobacteria</taxon>
        <taxon>Methanobacteriales</taxon>
        <taxon>Methanobacteriaceae</taxon>
        <taxon>Methanobrevibacter</taxon>
    </lineage>
</organism>